<gene>
    <name evidence="2" type="ORF">FKW77_008600</name>
</gene>
<keyword evidence="3" id="KW-1185">Reference proteome</keyword>
<feature type="compositionally biased region" description="Basic and acidic residues" evidence="1">
    <location>
        <begin position="13"/>
        <end position="22"/>
    </location>
</feature>
<evidence type="ECO:0000313" key="3">
    <source>
        <dbReference type="Proteomes" id="UP000316270"/>
    </source>
</evidence>
<dbReference type="EMBL" id="CP042192">
    <property type="protein sequence ID" value="QDS72963.1"/>
    <property type="molecule type" value="Genomic_DNA"/>
</dbReference>
<evidence type="ECO:0000256" key="1">
    <source>
        <dbReference type="SAM" id="MobiDB-lite"/>
    </source>
</evidence>
<protein>
    <submittedName>
        <fullName evidence="2">Uncharacterized protein</fullName>
    </submittedName>
</protein>
<evidence type="ECO:0000313" key="2">
    <source>
        <dbReference type="EMBL" id="QDS72963.1"/>
    </source>
</evidence>
<dbReference type="OrthoDB" id="5424021at2759"/>
<organism evidence="2 3">
    <name type="scientific">Venturia effusa</name>
    <dbReference type="NCBI Taxonomy" id="50376"/>
    <lineage>
        <taxon>Eukaryota</taxon>
        <taxon>Fungi</taxon>
        <taxon>Dikarya</taxon>
        <taxon>Ascomycota</taxon>
        <taxon>Pezizomycotina</taxon>
        <taxon>Dothideomycetes</taxon>
        <taxon>Pleosporomycetidae</taxon>
        <taxon>Venturiales</taxon>
        <taxon>Venturiaceae</taxon>
        <taxon>Venturia</taxon>
    </lineage>
</organism>
<name>A0A517LBE8_9PEZI</name>
<accession>A0A517LBE8</accession>
<feature type="compositionally biased region" description="Low complexity" evidence="1">
    <location>
        <begin position="60"/>
        <end position="72"/>
    </location>
</feature>
<reference evidence="2 3" key="1">
    <citation type="submission" date="2019-07" db="EMBL/GenBank/DDBJ databases">
        <title>Finished genome of Venturia effusa.</title>
        <authorList>
            <person name="Young C.A."/>
            <person name="Cox M.P."/>
            <person name="Ganley A.R.D."/>
            <person name="David W.J."/>
        </authorList>
    </citation>
    <scope>NUCLEOTIDE SEQUENCE [LARGE SCALE GENOMIC DNA]</scope>
    <source>
        <strain evidence="3">albino</strain>
    </source>
</reference>
<dbReference type="AlphaFoldDB" id="A0A517LBE8"/>
<proteinExistence type="predicted"/>
<dbReference type="Proteomes" id="UP000316270">
    <property type="component" value="Chromosome 8"/>
</dbReference>
<sequence>MENPLETEIIKRWALADRERQQQDPTSATAGASRKRPRRAIENGDIASSLPGDIAAEPSGTNTGTTRRTAAAGRRKKDARTRITDVIEVDEMDEELEEVGSGVMGFFTRK</sequence>
<feature type="region of interest" description="Disordered" evidence="1">
    <location>
        <begin position="13"/>
        <end position="79"/>
    </location>
</feature>